<evidence type="ECO:0000313" key="3">
    <source>
        <dbReference type="Proteomes" id="UP001362999"/>
    </source>
</evidence>
<feature type="compositionally biased region" description="Basic and acidic residues" evidence="1">
    <location>
        <begin position="90"/>
        <end position="112"/>
    </location>
</feature>
<dbReference type="EMBL" id="JAWWNJ010000010">
    <property type="protein sequence ID" value="KAK7046966.1"/>
    <property type="molecule type" value="Genomic_DNA"/>
</dbReference>
<organism evidence="2 3">
    <name type="scientific">Favolaschia claudopus</name>
    <dbReference type="NCBI Taxonomy" id="2862362"/>
    <lineage>
        <taxon>Eukaryota</taxon>
        <taxon>Fungi</taxon>
        <taxon>Dikarya</taxon>
        <taxon>Basidiomycota</taxon>
        <taxon>Agaricomycotina</taxon>
        <taxon>Agaricomycetes</taxon>
        <taxon>Agaricomycetidae</taxon>
        <taxon>Agaricales</taxon>
        <taxon>Marasmiineae</taxon>
        <taxon>Mycenaceae</taxon>
        <taxon>Favolaschia</taxon>
    </lineage>
</organism>
<dbReference type="Proteomes" id="UP001362999">
    <property type="component" value="Unassembled WGS sequence"/>
</dbReference>
<proteinExistence type="predicted"/>
<feature type="compositionally biased region" description="Polar residues" evidence="1">
    <location>
        <begin position="129"/>
        <end position="140"/>
    </location>
</feature>
<evidence type="ECO:0000313" key="2">
    <source>
        <dbReference type="EMBL" id="KAK7046966.1"/>
    </source>
</evidence>
<evidence type="ECO:0000256" key="1">
    <source>
        <dbReference type="SAM" id="MobiDB-lite"/>
    </source>
</evidence>
<accession>A0AAW0D7M2</accession>
<reference evidence="2 3" key="1">
    <citation type="journal article" date="2024" name="J Genomics">
        <title>Draft genome sequencing and assembly of Favolaschia claudopus CIRM-BRFM 2984 isolated from oak limbs.</title>
        <authorList>
            <person name="Navarro D."/>
            <person name="Drula E."/>
            <person name="Chaduli D."/>
            <person name="Cazenave R."/>
            <person name="Ahrendt S."/>
            <person name="Wang J."/>
            <person name="Lipzen A."/>
            <person name="Daum C."/>
            <person name="Barry K."/>
            <person name="Grigoriev I.V."/>
            <person name="Favel A."/>
            <person name="Rosso M.N."/>
            <person name="Martin F."/>
        </authorList>
    </citation>
    <scope>NUCLEOTIDE SEQUENCE [LARGE SCALE GENOMIC DNA]</scope>
    <source>
        <strain evidence="2 3">CIRM-BRFM 2984</strain>
    </source>
</reference>
<protein>
    <submittedName>
        <fullName evidence="2">Uncharacterized protein</fullName>
    </submittedName>
</protein>
<feature type="region of interest" description="Disordered" evidence="1">
    <location>
        <begin position="343"/>
        <end position="401"/>
    </location>
</feature>
<dbReference type="AlphaFoldDB" id="A0AAW0D7M2"/>
<name>A0AAW0D7M2_9AGAR</name>
<keyword evidence="3" id="KW-1185">Reference proteome</keyword>
<comment type="caution">
    <text evidence="2">The sequence shown here is derived from an EMBL/GenBank/DDBJ whole genome shotgun (WGS) entry which is preliminary data.</text>
</comment>
<sequence length="475" mass="52468">MPIGRPRLDPASKDENRRRSIEAYTEKLKPTLIQFLKKSKQTSGCGSYTNAEARSFSGLRASIAASDRQTQEEFRAQARENSARYRKRKMKEDREAEIEKRKARKSASEAIRKKPITPLLTKSRPNLHLSANPTTPWSSSRETHALHNGRETPVQTKGASQTQAAYLSRQEKSFKDLDIECDEDEDEFKAPNSFDERFPDYRKITANRPSRCSECGEEGCPGRGPGGAWGTFFIKTSLFICDHFLLPSPISTVDMASNNASLCLPTYFPDAGHEDKAVHSSSSDGVFIAVVARDWKGIVSSTETRDAKLRLHPGARAFAASTWAEISTLWAADCAQHHAHDSDVDGSSAIDISDIESSPPRPSSRLRSRSPVKAGSSHATVRFASPTKSVRGLSPTKNPSTSDVAVKFEEFLATKKPVLLFGVTGHNKIFRDGERALAALKAKPGAELIFTHEEEEIWQFVQAEAARMLKGKGSM</sequence>
<feature type="compositionally biased region" description="Low complexity" evidence="1">
    <location>
        <begin position="345"/>
        <end position="363"/>
    </location>
</feature>
<feature type="region of interest" description="Disordered" evidence="1">
    <location>
        <begin position="78"/>
        <end position="159"/>
    </location>
</feature>
<gene>
    <name evidence="2" type="ORF">R3P38DRAFT_2765797</name>
</gene>
<feature type="compositionally biased region" description="Basic and acidic residues" evidence="1">
    <location>
        <begin position="141"/>
        <end position="150"/>
    </location>
</feature>